<feature type="transmembrane region" description="Helical" evidence="7">
    <location>
        <begin position="167"/>
        <end position="188"/>
    </location>
</feature>
<dbReference type="GO" id="GO:0016020">
    <property type="term" value="C:membrane"/>
    <property type="evidence" value="ECO:0007669"/>
    <property type="project" value="UniProtKB-SubCell"/>
</dbReference>
<keyword evidence="4 7" id="KW-0812">Transmembrane</keyword>
<proteinExistence type="predicted"/>
<evidence type="ECO:0000313" key="11">
    <source>
        <dbReference type="Proteomes" id="UP000011016"/>
    </source>
</evidence>
<feature type="transmembrane region" description="Helical" evidence="7">
    <location>
        <begin position="124"/>
        <end position="146"/>
    </location>
</feature>
<evidence type="ECO:0000256" key="3">
    <source>
        <dbReference type="ARBA" id="ARBA00022475"/>
    </source>
</evidence>
<dbReference type="RefSeq" id="WP_004600356.1">
    <property type="nucleotide sequence ID" value="NZ_HF541865.1"/>
</dbReference>
<keyword evidence="5 7" id="KW-1133">Transmembrane helix</keyword>
<comment type="caution">
    <text evidence="8">The sequence shown here is derived from an EMBL/GenBank/DDBJ whole genome shotgun (WGS) entry which is preliminary data.</text>
</comment>
<feature type="transmembrane region" description="Helical" evidence="7">
    <location>
        <begin position="95"/>
        <end position="118"/>
    </location>
</feature>
<protein>
    <submittedName>
        <fullName evidence="8">Putative malonate transporter</fullName>
    </submittedName>
</protein>
<evidence type="ECO:0000256" key="2">
    <source>
        <dbReference type="ARBA" id="ARBA00022448"/>
    </source>
</evidence>
<dbReference type="PANTHER" id="PTHR36838:SF3">
    <property type="entry name" value="TRANSPORTER AUXIN EFFLUX CARRIER EC FAMILY"/>
    <property type="match status" value="1"/>
</dbReference>
<evidence type="ECO:0000256" key="4">
    <source>
        <dbReference type="ARBA" id="ARBA00022692"/>
    </source>
</evidence>
<keyword evidence="10" id="KW-1185">Reference proteome</keyword>
<dbReference type="EMBL" id="AHAE01000026">
    <property type="protein sequence ID" value="EJZ82608.1"/>
    <property type="molecule type" value="Genomic_DNA"/>
</dbReference>
<dbReference type="EMBL" id="CAJZ01000011">
    <property type="protein sequence ID" value="CCI82856.1"/>
    <property type="molecule type" value="Genomic_DNA"/>
</dbReference>
<evidence type="ECO:0000256" key="7">
    <source>
        <dbReference type="SAM" id="Phobius"/>
    </source>
</evidence>
<dbReference type="Proteomes" id="UP000011016">
    <property type="component" value="Unassembled WGS sequence"/>
</dbReference>
<feature type="transmembrane region" description="Helical" evidence="7">
    <location>
        <begin position="6"/>
        <end position="22"/>
    </location>
</feature>
<dbReference type="OrthoDB" id="5405318at2"/>
<dbReference type="eggNOG" id="COG0679">
    <property type="taxonomic scope" value="Bacteria"/>
</dbReference>
<dbReference type="Pfam" id="PF03547">
    <property type="entry name" value="Mem_trans"/>
    <property type="match status" value="2"/>
</dbReference>
<evidence type="ECO:0000313" key="10">
    <source>
        <dbReference type="Proteomes" id="UP000006078"/>
    </source>
</evidence>
<evidence type="ECO:0000313" key="8">
    <source>
        <dbReference type="EMBL" id="CCI82856.1"/>
    </source>
</evidence>
<reference evidence="9 10" key="2">
    <citation type="submission" date="2012-08" db="EMBL/GenBank/DDBJ databases">
        <title>The Genome Sequence of Turicella otitidis ATCC 51513.</title>
        <authorList>
            <consortium name="The Broad Institute Genome Sequencing Platform"/>
            <person name="Earl A."/>
            <person name="Ward D."/>
            <person name="Feldgarden M."/>
            <person name="Gevers D."/>
            <person name="Huys G."/>
            <person name="Walker B."/>
            <person name="Young S.K."/>
            <person name="Zeng Q."/>
            <person name="Gargeya S."/>
            <person name="Fitzgerald M."/>
            <person name="Haas B."/>
            <person name="Abouelleil A."/>
            <person name="Alvarado L."/>
            <person name="Arachchi H.M."/>
            <person name="Berlin A.M."/>
            <person name="Chapman S.B."/>
            <person name="Goldberg J."/>
            <person name="Griggs A."/>
            <person name="Gujja S."/>
            <person name="Hansen M."/>
            <person name="Howarth C."/>
            <person name="Imamovic A."/>
            <person name="Larimer J."/>
            <person name="McCowen C."/>
            <person name="Montmayeur A."/>
            <person name="Murphy C."/>
            <person name="Neiman D."/>
            <person name="Pearson M."/>
            <person name="Priest M."/>
            <person name="Roberts A."/>
            <person name="Saif S."/>
            <person name="Shea T."/>
            <person name="Sisk P."/>
            <person name="Sykes S."/>
            <person name="Wortman J."/>
            <person name="Nusbaum C."/>
            <person name="Birren B."/>
        </authorList>
    </citation>
    <scope>NUCLEOTIDE SEQUENCE [LARGE SCALE GENOMIC DNA]</scope>
    <source>
        <strain evidence="9 10">ATCC 51513</strain>
    </source>
</reference>
<organism evidence="8 11">
    <name type="scientific">Corynebacterium otitidis ATCC 51513</name>
    <dbReference type="NCBI Taxonomy" id="883169"/>
    <lineage>
        <taxon>Bacteria</taxon>
        <taxon>Bacillati</taxon>
        <taxon>Actinomycetota</taxon>
        <taxon>Actinomycetes</taxon>
        <taxon>Mycobacteriales</taxon>
        <taxon>Corynebacteriaceae</taxon>
        <taxon>Corynebacterium</taxon>
    </lineage>
</organism>
<sequence>MWDALEGFAIVGVIMAVGYSLQRFDALDGSGRRALGSFVYLVATPMLMFHQITTNPLEEILNVSFVVVSLAALASGVVFFFVIRFGFRANGGESIIGMLAASYANAGNLGIPLAAYVLGNTSAVIPVMLFQVGLYAPVTTTALDIVTDHGRHGWLHNLVVVPLRNPMLLASLAGLAFAITGVPVPGVVAEPAGILAGASVPLAVIVFGMSLAGSRVRITAPVLALVVAKNIFHPLISAAIGLAFGLGGDALFAVIVLGALPTAQNVYTYALRFRTGEAMARDSGVVTTIVAAPVILALAVLFD</sequence>
<evidence type="ECO:0000256" key="5">
    <source>
        <dbReference type="ARBA" id="ARBA00022989"/>
    </source>
</evidence>
<evidence type="ECO:0000256" key="1">
    <source>
        <dbReference type="ARBA" id="ARBA00004141"/>
    </source>
</evidence>
<feature type="transmembrane region" description="Helical" evidence="7">
    <location>
        <begin position="60"/>
        <end position="83"/>
    </location>
</feature>
<feature type="transmembrane region" description="Helical" evidence="7">
    <location>
        <begin position="283"/>
        <end position="302"/>
    </location>
</feature>
<reference evidence="8 11" key="1">
    <citation type="journal article" date="2012" name="J. Bacteriol.">
        <title>Draft Genome Sequence of Turicella otitidis ATCC 51513, Isolated from Middle Ear Fluid from a Child with Otitis Media.</title>
        <authorList>
            <person name="Brinkrolf K."/>
            <person name="Schneider J."/>
            <person name="Knecht M."/>
            <person name="Ruckert C."/>
            <person name="Tauch A."/>
        </authorList>
    </citation>
    <scope>NUCLEOTIDE SEQUENCE [LARGE SCALE GENOMIC DNA]</scope>
    <source>
        <strain evidence="8 11">ATCC 51513</strain>
    </source>
</reference>
<keyword evidence="2" id="KW-0813">Transport</keyword>
<evidence type="ECO:0000313" key="9">
    <source>
        <dbReference type="EMBL" id="EJZ82608.1"/>
    </source>
</evidence>
<dbReference type="HOGENOM" id="CLU_056175_2_2_11"/>
<dbReference type="AlphaFoldDB" id="I7JVH7"/>
<gene>
    <name evidence="8" type="ORF">BN46_0103</name>
    <name evidence="9" type="ORF">HMPREF9719_00466</name>
</gene>
<dbReference type="GO" id="GO:0055085">
    <property type="term" value="P:transmembrane transport"/>
    <property type="evidence" value="ECO:0007669"/>
    <property type="project" value="InterPro"/>
</dbReference>
<dbReference type="Proteomes" id="UP000006078">
    <property type="component" value="Unassembled WGS sequence"/>
</dbReference>
<dbReference type="InterPro" id="IPR004776">
    <property type="entry name" value="Mem_transp_PIN-like"/>
</dbReference>
<feature type="transmembrane region" description="Helical" evidence="7">
    <location>
        <begin position="220"/>
        <end position="244"/>
    </location>
</feature>
<accession>I7JVH7</accession>
<evidence type="ECO:0000256" key="6">
    <source>
        <dbReference type="ARBA" id="ARBA00023136"/>
    </source>
</evidence>
<feature type="transmembrane region" description="Helical" evidence="7">
    <location>
        <begin position="34"/>
        <end position="54"/>
    </location>
</feature>
<keyword evidence="6 7" id="KW-0472">Membrane</keyword>
<feature type="transmembrane region" description="Helical" evidence="7">
    <location>
        <begin position="250"/>
        <end position="271"/>
    </location>
</feature>
<keyword evidence="3" id="KW-1003">Cell membrane</keyword>
<feature type="transmembrane region" description="Helical" evidence="7">
    <location>
        <begin position="194"/>
        <end position="213"/>
    </location>
</feature>
<dbReference type="STRING" id="29321.AAV33_08060"/>
<dbReference type="PANTHER" id="PTHR36838">
    <property type="entry name" value="AUXIN EFFLUX CARRIER FAMILY PROTEIN"/>
    <property type="match status" value="1"/>
</dbReference>
<name>I7JVH7_9CORY</name>
<comment type="subcellular location">
    <subcellularLocation>
        <location evidence="1">Membrane</location>
        <topology evidence="1">Multi-pass membrane protein</topology>
    </subcellularLocation>
</comment>